<sequence>MSQELVTYIVLGSKIRLKGIKLPPNNKYEEYLHLNFETKNDIEKNLDDLIAFSKGELIVLLPPSSFPNTQAKEALKKIALIGLSSWGWFEFNLKKKNFLQNVKKINTLIRSIPDLEQGIYFSKSLYFSVGGIGSFNTAPFSEIAKRLYSRIDPQKPLSPLIIRTKNLTLDFYNASKS</sequence>
<evidence type="ECO:0000313" key="1">
    <source>
        <dbReference type="EMBL" id="MBL6903877.1"/>
    </source>
</evidence>
<accession>A0A937SBK1</accession>
<protein>
    <submittedName>
        <fullName evidence="1">Uncharacterized protein</fullName>
    </submittedName>
</protein>
<dbReference type="Proteomes" id="UP000705230">
    <property type="component" value="Unassembled WGS sequence"/>
</dbReference>
<name>A0A937SBK1_9GAMM</name>
<gene>
    <name evidence="1" type="ORF">ISR29_06730</name>
</gene>
<comment type="caution">
    <text evidence="1">The sequence shown here is derived from an EMBL/GenBank/DDBJ whole genome shotgun (WGS) entry which is preliminary data.</text>
</comment>
<dbReference type="AlphaFoldDB" id="A0A937SBK1"/>
<evidence type="ECO:0000313" key="2">
    <source>
        <dbReference type="Proteomes" id="UP000705230"/>
    </source>
</evidence>
<dbReference type="EMBL" id="JADHSG010000029">
    <property type="protein sequence ID" value="MBL6903877.1"/>
    <property type="molecule type" value="Genomic_DNA"/>
</dbReference>
<proteinExistence type="predicted"/>
<reference evidence="1" key="1">
    <citation type="submission" date="2020-10" db="EMBL/GenBank/DDBJ databases">
        <title>Microbiome of the Black Sea water column analyzed by genome centric metagenomics.</title>
        <authorList>
            <person name="Cabello-Yeves P.J."/>
            <person name="Callieri C."/>
            <person name="Picazo A."/>
            <person name="Mehrshad M."/>
            <person name="Haro-Moreno J.M."/>
            <person name="Roda-Garcia J."/>
            <person name="Dzembekova N."/>
            <person name="Slabakova V."/>
            <person name="Slabakova N."/>
            <person name="Moncheva S."/>
            <person name="Rodriguez-Valera F."/>
        </authorList>
    </citation>
    <scope>NUCLEOTIDE SEQUENCE</scope>
    <source>
        <strain evidence="1">BS30m-G43</strain>
    </source>
</reference>
<organism evidence="1 2">
    <name type="scientific">SAR86 cluster bacterium</name>
    <dbReference type="NCBI Taxonomy" id="2030880"/>
    <lineage>
        <taxon>Bacteria</taxon>
        <taxon>Pseudomonadati</taxon>
        <taxon>Pseudomonadota</taxon>
        <taxon>Gammaproteobacteria</taxon>
        <taxon>SAR86 cluster</taxon>
    </lineage>
</organism>